<evidence type="ECO:0000313" key="4">
    <source>
        <dbReference type="EMBL" id="PHH05295.1"/>
    </source>
</evidence>
<reference evidence="3" key="3">
    <citation type="journal article" date="2023" name="Genes Genomics">
        <title>Genomic insights of Leclercia adecarboxylata strains linked to an outbreak in public hospitals in Mexico.</title>
        <authorList>
            <person name="Barrios-Villa E."/>
            <person name="Pacheco-Flores B."/>
            <person name="Lozano-Zarain P."/>
            <person name="Del Campo-Ortega R."/>
            <person name="de Jesus Ascencio-Montiel I."/>
            <person name="Gonzalez-Leon M."/>
            <person name="Camorlinga-Ponce M."/>
            <person name="Gaytan Cervantes F.J."/>
            <person name="Gonzalez Torres C."/>
            <person name="Aguilar E."/>
            <person name="Gonzalez Ibarra J."/>
            <person name="Torres Lopez F.J."/>
            <person name="Rosas-Vargas H."/>
            <person name="Gonzalez-Bonilla C.R."/>
            <person name="Del Carmen Rocha-Gracia R."/>
        </authorList>
    </citation>
    <scope>NUCLEOTIDE SEQUENCE</scope>
    <source>
        <strain evidence="3">Lac40</strain>
    </source>
</reference>
<evidence type="ECO:0000256" key="1">
    <source>
        <dbReference type="SAM" id="MobiDB-lite"/>
    </source>
</evidence>
<dbReference type="EMBL" id="PDLK01000002">
    <property type="protein sequence ID" value="PHH05295.1"/>
    <property type="molecule type" value="Genomic_DNA"/>
</dbReference>
<proteinExistence type="predicted"/>
<reference evidence="5" key="1">
    <citation type="submission" date="2017-09" db="EMBL/GenBank/DDBJ databases">
        <title>FDA dAtabase for Regulatory Grade micrObial Sequences (FDA-ARGOS): Supporting development and validation of Infectious Disease Dx tests.</title>
        <authorList>
            <person name="Minogue T."/>
            <person name="Wolcott M."/>
            <person name="Wasieloski L."/>
            <person name="Aguilar W."/>
            <person name="Moore D."/>
            <person name="Tallon L."/>
            <person name="Sadzewicz L."/>
            <person name="Ott S."/>
            <person name="Zhao X."/>
            <person name="Nagaraj S."/>
            <person name="Vavikolanu K."/>
            <person name="Aluvathingal J."/>
            <person name="Nadendla S."/>
            <person name="Sichtig H."/>
        </authorList>
    </citation>
    <scope>NUCLEOTIDE SEQUENCE [LARGE SCALE GENOMIC DNA]</scope>
    <source>
        <strain evidence="5">FDAARGOS_404</strain>
    </source>
</reference>
<evidence type="ECO:0000256" key="2">
    <source>
        <dbReference type="SAM" id="SignalP"/>
    </source>
</evidence>
<sequence>MSVPLQNIPRCGSMLLALILALSGCASHDNAASRGRPVQKYYRPAYVQPPVMPVQRVQAWYNDAPEDEPPRVKAKKRPPIKAAEQHQPRAVPVLDNSLPEQIWQPAISRQTSLELKS</sequence>
<evidence type="ECO:0008006" key="6">
    <source>
        <dbReference type="Google" id="ProtNLM"/>
    </source>
</evidence>
<dbReference type="Proteomes" id="UP001149314">
    <property type="component" value="Unassembled WGS sequence"/>
</dbReference>
<dbReference type="RefSeq" id="WP_032612923.1">
    <property type="nucleotide sequence ID" value="NZ_CBCYJT010000001.1"/>
</dbReference>
<protein>
    <recommendedName>
        <fullName evidence="6">Lipoprotein</fullName>
    </recommendedName>
</protein>
<organism evidence="4 5">
    <name type="scientific">Leclercia adecarboxylata</name>
    <dbReference type="NCBI Taxonomy" id="83655"/>
    <lineage>
        <taxon>Bacteria</taxon>
        <taxon>Pseudomonadati</taxon>
        <taxon>Pseudomonadota</taxon>
        <taxon>Gammaproteobacteria</taxon>
        <taxon>Enterobacterales</taxon>
        <taxon>Enterobacteriaceae</taxon>
        <taxon>Leclercia</taxon>
    </lineage>
</organism>
<dbReference type="AlphaFoldDB" id="A0A7H0FFU8"/>
<name>A0A7H0FFU8_9ENTR</name>
<feature type="chain" id="PRO_5040026300" description="Lipoprotein" evidence="2">
    <location>
        <begin position="32"/>
        <end position="117"/>
    </location>
</feature>
<feature type="signal peptide" evidence="2">
    <location>
        <begin position="1"/>
        <end position="31"/>
    </location>
</feature>
<evidence type="ECO:0000313" key="5">
    <source>
        <dbReference type="Proteomes" id="UP000222768"/>
    </source>
</evidence>
<dbReference type="EMBL" id="JAOURS010000041">
    <property type="protein sequence ID" value="MDC6641101.1"/>
    <property type="molecule type" value="Genomic_DNA"/>
</dbReference>
<accession>A0A7H0FFU8</accession>
<evidence type="ECO:0000313" key="3">
    <source>
        <dbReference type="EMBL" id="MDC6641101.1"/>
    </source>
</evidence>
<keyword evidence="2" id="KW-0732">Signal</keyword>
<comment type="caution">
    <text evidence="4">The sequence shown here is derived from an EMBL/GenBank/DDBJ whole genome shotgun (WGS) entry which is preliminary data.</text>
</comment>
<reference evidence="4" key="2">
    <citation type="submission" date="2017-09" db="EMBL/GenBank/DDBJ databases">
        <title>FDA dAtabase for Regulatory Grade micrObial Sequences (FDA-ARGOS): Supporting development and validation of Infectious Disease Dx tests.</title>
        <authorList>
            <person name="Minogue T."/>
            <person name="Wolcott M."/>
            <person name="Wasieloski L."/>
            <person name="Aguilar W."/>
            <person name="Moore D."/>
            <person name="Tallon L.J."/>
            <person name="Sadzewicz L."/>
            <person name="Ott S."/>
            <person name="Zhao X."/>
            <person name="Nagaraj S."/>
            <person name="Vavikolanu K."/>
            <person name="Aluvathingal J."/>
            <person name="Nadendla S."/>
            <person name="Sichtig H."/>
        </authorList>
    </citation>
    <scope>NUCLEOTIDE SEQUENCE</scope>
    <source>
        <strain evidence="4">FDAARGOS_404</strain>
    </source>
</reference>
<gene>
    <name evidence="4" type="ORF">CRX53_15640</name>
    <name evidence="3" type="ORF">OEZ79_23040</name>
</gene>
<feature type="region of interest" description="Disordered" evidence="1">
    <location>
        <begin position="63"/>
        <end position="95"/>
    </location>
</feature>
<dbReference type="Proteomes" id="UP000222768">
    <property type="component" value="Unassembled WGS sequence"/>
</dbReference>